<dbReference type="InterPro" id="IPR002818">
    <property type="entry name" value="DJ-1/PfpI"/>
</dbReference>
<evidence type="ECO:0000256" key="2">
    <source>
        <dbReference type="ARBA" id="ARBA00023239"/>
    </source>
</evidence>
<sequence>MKKTVLWILLLLAAVVLPGRVFAESKQILMVVTSANQIREGKPTGLWLEEFAVPYLAFKEAGLEVTVASIKGGEAPIDPRSMEDKIKGRQWSKVISILKATAPLAKVDSTKYDAIFLPGGHGAMFDLPADNNLKGLLDQFAKANKVIAAVCHGPAGFVGAKKADGSPLVAGLTVTAFTDAEEKALHLDKEMPFLLETRLREERANFIAGEKWGAHVEVDGRMVTGQNPASSEGVAKAVIKLLK</sequence>
<dbReference type="InterPro" id="IPR029062">
    <property type="entry name" value="Class_I_gatase-like"/>
</dbReference>
<evidence type="ECO:0000313" key="5">
    <source>
        <dbReference type="EMBL" id="MBJ6798813.1"/>
    </source>
</evidence>
<dbReference type="InterPro" id="IPR050325">
    <property type="entry name" value="Prot/Nucl_acid_deglycase"/>
</dbReference>
<keyword evidence="1" id="KW-0346">Stress response</keyword>
<reference evidence="5 6" key="1">
    <citation type="submission" date="2020-12" db="EMBL/GenBank/DDBJ databases">
        <title>Geomonas sp. Red259, isolated from paddy soil.</title>
        <authorList>
            <person name="Xu Z."/>
            <person name="Zhang Z."/>
            <person name="Masuda Y."/>
            <person name="Itoh H."/>
            <person name="Senoo K."/>
        </authorList>
    </citation>
    <scope>NUCLEOTIDE SEQUENCE [LARGE SCALE GENOMIC DNA]</scope>
    <source>
        <strain evidence="5 6">Red259</strain>
    </source>
</reference>
<dbReference type="PANTHER" id="PTHR48094">
    <property type="entry name" value="PROTEIN/NUCLEIC ACID DEGLYCASE DJ-1-RELATED"/>
    <property type="match status" value="1"/>
</dbReference>
<proteinExistence type="inferred from homology"/>
<organism evidence="5 6">
    <name type="scientific">Geomonas propionica</name>
    <dbReference type="NCBI Taxonomy" id="2798582"/>
    <lineage>
        <taxon>Bacteria</taxon>
        <taxon>Pseudomonadati</taxon>
        <taxon>Thermodesulfobacteriota</taxon>
        <taxon>Desulfuromonadia</taxon>
        <taxon>Geobacterales</taxon>
        <taxon>Geobacteraceae</taxon>
        <taxon>Geomonas</taxon>
    </lineage>
</organism>
<comment type="caution">
    <text evidence="5">The sequence shown here is derived from an EMBL/GenBank/DDBJ whole genome shotgun (WGS) entry which is preliminary data.</text>
</comment>
<name>A0ABS0YLH0_9BACT</name>
<feature type="domain" description="DJ-1/PfpI" evidence="4">
    <location>
        <begin position="50"/>
        <end position="240"/>
    </location>
</feature>
<dbReference type="Gene3D" id="3.40.50.880">
    <property type="match status" value="1"/>
</dbReference>
<comment type="similarity">
    <text evidence="3">Belongs to the peptidase C56 family. HSP31-like subfamily.</text>
</comment>
<dbReference type="SUPFAM" id="SSF52317">
    <property type="entry name" value="Class I glutamine amidotransferase-like"/>
    <property type="match status" value="1"/>
</dbReference>
<dbReference type="EMBL" id="JAEMHK010000001">
    <property type="protein sequence ID" value="MBJ6798813.1"/>
    <property type="molecule type" value="Genomic_DNA"/>
</dbReference>
<evidence type="ECO:0000256" key="1">
    <source>
        <dbReference type="ARBA" id="ARBA00023016"/>
    </source>
</evidence>
<keyword evidence="5" id="KW-0315">Glutamine amidotransferase</keyword>
<protein>
    <submittedName>
        <fullName evidence="5">Type 1 glutamine amidotransferase domain-containing protein</fullName>
    </submittedName>
</protein>
<dbReference type="CDD" id="cd03141">
    <property type="entry name" value="GATase1_Hsp31_like"/>
    <property type="match status" value="1"/>
</dbReference>
<evidence type="ECO:0000256" key="3">
    <source>
        <dbReference type="ARBA" id="ARBA00038493"/>
    </source>
</evidence>
<dbReference type="Proteomes" id="UP000641025">
    <property type="component" value="Unassembled WGS sequence"/>
</dbReference>
<keyword evidence="6" id="KW-1185">Reference proteome</keyword>
<dbReference type="PANTHER" id="PTHR48094:SF11">
    <property type="entry name" value="GLUTATHIONE-INDEPENDENT GLYOXALASE HSP31-RELATED"/>
    <property type="match status" value="1"/>
</dbReference>
<evidence type="ECO:0000313" key="6">
    <source>
        <dbReference type="Proteomes" id="UP000641025"/>
    </source>
</evidence>
<accession>A0ABS0YLH0</accession>
<keyword evidence="2" id="KW-0456">Lyase</keyword>
<dbReference type="Pfam" id="PF01965">
    <property type="entry name" value="DJ-1_PfpI"/>
    <property type="match status" value="1"/>
</dbReference>
<gene>
    <name evidence="5" type="ORF">JFN90_01540</name>
</gene>
<evidence type="ECO:0000259" key="4">
    <source>
        <dbReference type="Pfam" id="PF01965"/>
    </source>
</evidence>